<proteinExistence type="predicted"/>
<dbReference type="AlphaFoldDB" id="Q5ZEI4"/>
<dbReference type="EMBL" id="AP002522">
    <property type="protein sequence ID" value="BAD61106.1"/>
    <property type="molecule type" value="Genomic_DNA"/>
</dbReference>
<accession>Q5ZEI4</accession>
<reference evidence="1" key="1">
    <citation type="journal article" date="2002" name="Nature">
        <title>The genome sequence and structure of rice chromosome 1.</title>
        <authorList>
            <person name="Sasaki T."/>
            <person name="Matsumoto T."/>
            <person name="Yamamoto K."/>
            <person name="Sakata K."/>
            <person name="Baba T."/>
            <person name="Katayose Y."/>
            <person name="Wu J."/>
            <person name="Niimura Y."/>
            <person name="Cheng Z."/>
            <person name="Nagamura Y."/>
            <person name="Antonio B.A."/>
            <person name="Kanamori H."/>
            <person name="Hosokawa S."/>
            <person name="Masukawa M."/>
            <person name="Arikawa K."/>
            <person name="Chiden Y."/>
            <person name="Hayashi M."/>
            <person name="Okamoto M."/>
            <person name="Ando T."/>
            <person name="Aoki H."/>
            <person name="Arita K."/>
            <person name="Hamada M."/>
            <person name="Harada C."/>
            <person name="Hijishita S."/>
            <person name="Honda M."/>
            <person name="Ichikawa Y."/>
            <person name="Idonuma A."/>
            <person name="Iijima M."/>
            <person name="Ikeda M."/>
            <person name="Ikeno M."/>
            <person name="Itoh S."/>
            <person name="Itoh T."/>
            <person name="Itoh Y."/>
            <person name="Itoh Y."/>
            <person name="Iwabuchi A."/>
            <person name="Kamiya K."/>
            <person name="Karasawa W."/>
            <person name="Katagiri S."/>
            <person name="Kikuta A."/>
            <person name="Kobayashi N."/>
            <person name="Kono I."/>
            <person name="Machita K."/>
            <person name="Maehara T."/>
            <person name="Mizuno H."/>
            <person name="Mizubayashi T."/>
            <person name="Mukai Y."/>
            <person name="Nagasaki H."/>
            <person name="Nakashima M."/>
            <person name="Nakama Y."/>
            <person name="Nakamichi Y."/>
            <person name="Nakamura M."/>
            <person name="Namiki N."/>
            <person name="Negishi M."/>
            <person name="Ohta I."/>
            <person name="Ono N."/>
            <person name="Saji S."/>
            <person name="Sakai K."/>
            <person name="Shibata M."/>
            <person name="Shimokawa T."/>
            <person name="Shomura A."/>
            <person name="Song J."/>
            <person name="Takazaki Y."/>
            <person name="Terasawa K."/>
            <person name="Tsuji K."/>
            <person name="Waki K."/>
            <person name="Yamagata H."/>
            <person name="Yamane H."/>
            <person name="Yoshiki S."/>
            <person name="Yoshihara R."/>
            <person name="Yukawa K."/>
            <person name="Zhong H."/>
            <person name="Iwama H."/>
            <person name="Endo T."/>
            <person name="Ito H."/>
            <person name="Hahn J.H."/>
            <person name="Kim H.I."/>
            <person name="Eun M.Y."/>
            <person name="Yano M."/>
            <person name="Jiang J."/>
            <person name="Gojobori T."/>
        </authorList>
    </citation>
    <scope>NUCLEOTIDE SEQUENCE [LARGE SCALE GENOMIC DNA]</scope>
</reference>
<organism evidence="1">
    <name type="scientific">Oryza sativa subsp. japonica</name>
    <name type="common">Rice</name>
    <dbReference type="NCBI Taxonomy" id="39947"/>
    <lineage>
        <taxon>Eukaryota</taxon>
        <taxon>Viridiplantae</taxon>
        <taxon>Streptophyta</taxon>
        <taxon>Embryophyta</taxon>
        <taxon>Tracheophyta</taxon>
        <taxon>Spermatophyta</taxon>
        <taxon>Magnoliopsida</taxon>
        <taxon>Liliopsida</taxon>
        <taxon>Poales</taxon>
        <taxon>Poaceae</taxon>
        <taxon>BOP clade</taxon>
        <taxon>Oryzoideae</taxon>
        <taxon>Oryzeae</taxon>
        <taxon>Oryzinae</taxon>
        <taxon>Oryza</taxon>
        <taxon>Oryza sativa</taxon>
    </lineage>
</organism>
<dbReference type="Proteomes" id="UP000817658">
    <property type="component" value="Chromosome 1"/>
</dbReference>
<name>Q5ZEI4_ORYSJ</name>
<gene>
    <name evidence="1" type="primary">P0009G03.11</name>
</gene>
<evidence type="ECO:0000313" key="1">
    <source>
        <dbReference type="EMBL" id="BAD61106.1"/>
    </source>
</evidence>
<protein>
    <submittedName>
        <fullName evidence="1">Uncharacterized protein</fullName>
    </submittedName>
</protein>
<sequence length="79" mass="8607">MATDARSGLWREDEELLPVVSGRRVRNAFGGQATGEDGRGRRLRCGGCKHEHADEGSVNQFLHEISGSVLFSVCFSGWG</sequence>